<protein>
    <submittedName>
        <fullName evidence="2">Uncharacterized protein</fullName>
    </submittedName>
</protein>
<keyword evidence="1" id="KW-0472">Membrane</keyword>
<evidence type="ECO:0000256" key="1">
    <source>
        <dbReference type="SAM" id="Phobius"/>
    </source>
</evidence>
<reference evidence="2" key="1">
    <citation type="submission" date="2023-03" db="EMBL/GenBank/DDBJ databases">
        <title>Synergistic degradation of erythromycin by symbiotic bacteria Ery-6A and Ery-6B and application in simulated water remediation.</title>
        <authorList>
            <person name="Xu S."/>
        </authorList>
    </citation>
    <scope>NUCLEOTIDE SEQUENCE</scope>
    <source>
        <strain evidence="2">Ery-6A</strain>
    </source>
</reference>
<name>A0AAX3SEM7_9BURK</name>
<sequence length="101" mass="11338">MRKILVKILLFFFVVAISTIIAARKLWSFIDERIDAEALHAAAEIIGPYLGFNTCGDKTQQHNTIQMVIHWISTPIGIAAGFASLLIIEIVLRKMQNSNKE</sequence>
<dbReference type="RefSeq" id="WP_128422731.1">
    <property type="nucleotide sequence ID" value="NZ_CBCSDN010000093.1"/>
</dbReference>
<feature type="transmembrane region" description="Helical" evidence="1">
    <location>
        <begin position="68"/>
        <end position="92"/>
    </location>
</feature>
<organism evidence="2 3">
    <name type="scientific">Delftia tsuruhatensis</name>
    <dbReference type="NCBI Taxonomy" id="180282"/>
    <lineage>
        <taxon>Bacteria</taxon>
        <taxon>Pseudomonadati</taxon>
        <taxon>Pseudomonadota</taxon>
        <taxon>Betaproteobacteria</taxon>
        <taxon>Burkholderiales</taxon>
        <taxon>Comamonadaceae</taxon>
        <taxon>Delftia</taxon>
    </lineage>
</organism>
<dbReference type="Proteomes" id="UP001219066">
    <property type="component" value="Chromosome"/>
</dbReference>
<evidence type="ECO:0000313" key="3">
    <source>
        <dbReference type="Proteomes" id="UP001219066"/>
    </source>
</evidence>
<accession>A0AAX3SEM7</accession>
<proteinExistence type="predicted"/>
<keyword evidence="1" id="KW-1133">Transmembrane helix</keyword>
<dbReference type="EMBL" id="CP120956">
    <property type="protein sequence ID" value="WFF78488.1"/>
    <property type="molecule type" value="Genomic_DNA"/>
</dbReference>
<evidence type="ECO:0000313" key="2">
    <source>
        <dbReference type="EMBL" id="WFF78488.1"/>
    </source>
</evidence>
<keyword evidence="1" id="KW-0812">Transmembrane</keyword>
<dbReference type="AlphaFoldDB" id="A0AAX3SEM7"/>
<gene>
    <name evidence="2" type="ORF">PYR84_16215</name>
</gene>